<keyword evidence="10" id="KW-1185">Reference proteome</keyword>
<gene>
    <name evidence="9" type="ORF">SEUCBS140593_009663</name>
</gene>
<sequence length="429" mass="46818">MREAAISDLSGIQLLEDTLRRRPDRQSQPEVANLVAVPIPQDAVQQTSIVMQQEDYILHVCRALMMCGAPTHRLEEYMRRTGDVFGLKLQSFYMPGCMIITFSNMVWRSKDVQIVRCTESLNLSKLDDVHAVFKDVIHGKLGPVQAMGRVDEIVARPDKFPLWFRVLLYGLASAAIGPVSYGARPIDLPIIFVLGSILGFLQLIIAEKSEVYAHVFELSIAVLSSFIARALGSIRLAPNTSFCFAAICQAPLVMILPGFTITSSALELQSKNIVSGSVRVVYGIIFTLFLAFGITIGVTIYGAIDHGATSDTKCATTLPFWWQIMWVPLFTLFYVLIQEGKWRKTPAMIAISLAGWVVNHFSAEAFTTNSQIAQSLGALTVGILANVYSRLGHGLAVSIMHPAIFLQVPGSLAAAGGLISGLQSANKEG</sequence>
<comment type="caution">
    <text evidence="9">The sequence shown here is derived from an EMBL/GenBank/DDBJ whole genome shotgun (WGS) entry which is preliminary data.</text>
</comment>
<feature type="transmembrane region" description="Helical" evidence="6">
    <location>
        <begin position="280"/>
        <end position="304"/>
    </location>
</feature>
<feature type="domain" description="Threonine/serine exporter-like N-terminal" evidence="7">
    <location>
        <begin position="55"/>
        <end position="300"/>
    </location>
</feature>
<feature type="transmembrane region" description="Helical" evidence="6">
    <location>
        <begin position="188"/>
        <end position="205"/>
    </location>
</feature>
<keyword evidence="2 6" id="KW-0812">Transmembrane</keyword>
<dbReference type="InterPro" id="IPR024528">
    <property type="entry name" value="ThrE_2"/>
</dbReference>
<keyword evidence="4 6" id="KW-0472">Membrane</keyword>
<protein>
    <recommendedName>
        <fullName evidence="11">Threonine/serine exporter-like N-terminal domain-containing protein</fullName>
    </recommendedName>
</protein>
<dbReference type="InterPro" id="IPR051361">
    <property type="entry name" value="ThrE/Ser_Exporter"/>
</dbReference>
<dbReference type="InterPro" id="IPR010619">
    <property type="entry name" value="ThrE-like_N"/>
</dbReference>
<dbReference type="Proteomes" id="UP001642482">
    <property type="component" value="Unassembled WGS sequence"/>
</dbReference>
<evidence type="ECO:0000259" key="8">
    <source>
        <dbReference type="Pfam" id="PF12821"/>
    </source>
</evidence>
<evidence type="ECO:0000256" key="5">
    <source>
        <dbReference type="ARBA" id="ARBA00034125"/>
    </source>
</evidence>
<evidence type="ECO:0000256" key="4">
    <source>
        <dbReference type="ARBA" id="ARBA00023136"/>
    </source>
</evidence>
<accession>A0ABP0CYD0</accession>
<evidence type="ECO:0000256" key="3">
    <source>
        <dbReference type="ARBA" id="ARBA00022989"/>
    </source>
</evidence>
<dbReference type="EMBL" id="CAWUHD010000165">
    <property type="protein sequence ID" value="CAK7236567.1"/>
    <property type="molecule type" value="Genomic_DNA"/>
</dbReference>
<evidence type="ECO:0000256" key="6">
    <source>
        <dbReference type="SAM" id="Phobius"/>
    </source>
</evidence>
<proteinExistence type="inferred from homology"/>
<name>A0ABP0CYD0_9PEZI</name>
<evidence type="ECO:0000313" key="10">
    <source>
        <dbReference type="Proteomes" id="UP001642482"/>
    </source>
</evidence>
<dbReference type="Pfam" id="PF06738">
    <property type="entry name" value="ThrE"/>
    <property type="match status" value="1"/>
</dbReference>
<feature type="transmembrane region" description="Helical" evidence="6">
    <location>
        <begin position="212"/>
        <end position="232"/>
    </location>
</feature>
<feature type="domain" description="Threonine/Serine exporter ThrE" evidence="8">
    <location>
        <begin position="323"/>
        <end position="413"/>
    </location>
</feature>
<dbReference type="PANTHER" id="PTHR31082">
    <property type="entry name" value="PHEROMONE-REGULATED MEMBRANE PROTEIN 10"/>
    <property type="match status" value="1"/>
</dbReference>
<organism evidence="9 10">
    <name type="scientific">Sporothrix eucalyptigena</name>
    <dbReference type="NCBI Taxonomy" id="1812306"/>
    <lineage>
        <taxon>Eukaryota</taxon>
        <taxon>Fungi</taxon>
        <taxon>Dikarya</taxon>
        <taxon>Ascomycota</taxon>
        <taxon>Pezizomycotina</taxon>
        <taxon>Sordariomycetes</taxon>
        <taxon>Sordariomycetidae</taxon>
        <taxon>Ophiostomatales</taxon>
        <taxon>Ophiostomataceae</taxon>
        <taxon>Sporothrix</taxon>
    </lineage>
</organism>
<dbReference type="PANTHER" id="PTHR31082:SF4">
    <property type="entry name" value="PHEROMONE-REGULATED MEMBRANE PROTEIN 10"/>
    <property type="match status" value="1"/>
</dbReference>
<feature type="transmembrane region" description="Helical" evidence="6">
    <location>
        <begin position="320"/>
        <end position="337"/>
    </location>
</feature>
<dbReference type="Pfam" id="PF12821">
    <property type="entry name" value="ThrE_2"/>
    <property type="match status" value="1"/>
</dbReference>
<comment type="subcellular location">
    <subcellularLocation>
        <location evidence="1">Membrane</location>
        <topology evidence="1">Multi-pass membrane protein</topology>
    </subcellularLocation>
</comment>
<keyword evidence="3 6" id="KW-1133">Transmembrane helix</keyword>
<feature type="transmembrane region" description="Helical" evidence="6">
    <location>
        <begin position="244"/>
        <end position="268"/>
    </location>
</feature>
<reference evidence="9 10" key="1">
    <citation type="submission" date="2024-01" db="EMBL/GenBank/DDBJ databases">
        <authorList>
            <person name="Allen C."/>
            <person name="Tagirdzhanova G."/>
        </authorList>
    </citation>
    <scope>NUCLEOTIDE SEQUENCE [LARGE SCALE GENOMIC DNA]</scope>
</reference>
<feature type="transmembrane region" description="Helical" evidence="6">
    <location>
        <begin position="162"/>
        <end position="182"/>
    </location>
</feature>
<evidence type="ECO:0000259" key="7">
    <source>
        <dbReference type="Pfam" id="PF06738"/>
    </source>
</evidence>
<evidence type="ECO:0000313" key="9">
    <source>
        <dbReference type="EMBL" id="CAK7236567.1"/>
    </source>
</evidence>
<evidence type="ECO:0000256" key="1">
    <source>
        <dbReference type="ARBA" id="ARBA00004141"/>
    </source>
</evidence>
<evidence type="ECO:0008006" key="11">
    <source>
        <dbReference type="Google" id="ProtNLM"/>
    </source>
</evidence>
<comment type="similarity">
    <text evidence="5">Belongs to the ThrE exporter (TC 2.A.79) family.</text>
</comment>
<evidence type="ECO:0000256" key="2">
    <source>
        <dbReference type="ARBA" id="ARBA00022692"/>
    </source>
</evidence>